<protein>
    <submittedName>
        <fullName evidence="7">Glutathione-independent formaldehyde dehydrogenase</fullName>
    </submittedName>
</protein>
<dbReference type="InterPro" id="IPR020843">
    <property type="entry name" value="ER"/>
</dbReference>
<evidence type="ECO:0000313" key="7">
    <source>
        <dbReference type="EMBL" id="MEM5425952.1"/>
    </source>
</evidence>
<evidence type="ECO:0000256" key="4">
    <source>
        <dbReference type="ARBA" id="ARBA00022833"/>
    </source>
</evidence>
<evidence type="ECO:0000256" key="1">
    <source>
        <dbReference type="ARBA" id="ARBA00001947"/>
    </source>
</evidence>
<comment type="cofactor">
    <cofactor evidence="1">
        <name>Zn(2+)</name>
        <dbReference type="ChEBI" id="CHEBI:29105"/>
    </cofactor>
</comment>
<gene>
    <name evidence="7" type="ORF">VSR73_33485</name>
</gene>
<dbReference type="Pfam" id="PF00107">
    <property type="entry name" value="ADH_zinc_N"/>
    <property type="match status" value="1"/>
</dbReference>
<keyword evidence="8" id="KW-1185">Reference proteome</keyword>
<dbReference type="EMBL" id="JAYMRV010000013">
    <property type="protein sequence ID" value="MEM5425952.1"/>
    <property type="molecule type" value="Genomic_DNA"/>
</dbReference>
<evidence type="ECO:0000256" key="2">
    <source>
        <dbReference type="ARBA" id="ARBA00008072"/>
    </source>
</evidence>
<evidence type="ECO:0000256" key="3">
    <source>
        <dbReference type="ARBA" id="ARBA00022723"/>
    </source>
</evidence>
<dbReference type="InterPro" id="IPR013154">
    <property type="entry name" value="ADH-like_N"/>
</dbReference>
<name>A0ABU9S0U6_9BURK</name>
<keyword evidence="4" id="KW-0862">Zinc</keyword>
<accession>A0ABU9S0U6</accession>
<dbReference type="Gene3D" id="3.40.50.720">
    <property type="entry name" value="NAD(P)-binding Rossmann-like Domain"/>
    <property type="match status" value="1"/>
</dbReference>
<dbReference type="SUPFAM" id="SSF51735">
    <property type="entry name" value="NAD(P)-binding Rossmann-fold domains"/>
    <property type="match status" value="1"/>
</dbReference>
<dbReference type="Proteomes" id="UP001489897">
    <property type="component" value="Unassembled WGS sequence"/>
</dbReference>
<dbReference type="RefSeq" id="WP_342949754.1">
    <property type="nucleotide sequence ID" value="NZ_JAYMRV010000013.1"/>
</dbReference>
<feature type="domain" description="Enoyl reductase (ER)" evidence="6">
    <location>
        <begin position="8"/>
        <end position="374"/>
    </location>
</feature>
<proteinExistence type="inferred from homology"/>
<dbReference type="CDD" id="cd08282">
    <property type="entry name" value="PFDH_like"/>
    <property type="match status" value="1"/>
</dbReference>
<keyword evidence="3" id="KW-0479">Metal-binding</keyword>
<dbReference type="PANTHER" id="PTHR42813:SF3">
    <property type="entry name" value="GLUTATHIONE-INDEPENDENT FORMALDEHYDE DEHYDROGENASE"/>
    <property type="match status" value="1"/>
</dbReference>
<reference evidence="7 8" key="1">
    <citation type="submission" date="2024-01" db="EMBL/GenBank/DDBJ databases">
        <title>The diversity of rhizobia nodulating Mimosa spp. in eleven states of Brazil covering several biomes is determined by host plant, location, and edaphic factors.</title>
        <authorList>
            <person name="Rouws L."/>
            <person name="Barauna A."/>
            <person name="Beukes C."/>
            <person name="De Faria S.M."/>
            <person name="Gross E."/>
            <person name="Dos Reis Junior F.B."/>
            <person name="Simon M."/>
            <person name="Maluk M."/>
            <person name="Odee D.W."/>
            <person name="Kenicer G."/>
            <person name="Young J.P.W."/>
            <person name="Reis V.M."/>
            <person name="Zilli J."/>
            <person name="James E.K."/>
        </authorList>
    </citation>
    <scope>NUCLEOTIDE SEQUENCE [LARGE SCALE GENOMIC DNA]</scope>
    <source>
        <strain evidence="7 8">JPY167</strain>
    </source>
</reference>
<dbReference type="InterPro" id="IPR036291">
    <property type="entry name" value="NAD(P)-bd_dom_sf"/>
</dbReference>
<dbReference type="Gene3D" id="3.90.180.10">
    <property type="entry name" value="Medium-chain alcohol dehydrogenases, catalytic domain"/>
    <property type="match status" value="1"/>
</dbReference>
<dbReference type="SMART" id="SM00829">
    <property type="entry name" value="PKS_ER"/>
    <property type="match status" value="1"/>
</dbReference>
<sequence length="378" mass="40174">MKAVVYEGPRKVTVKAMPDAKIERPTDVLVKITSTNICGSDLHMYEGRTSMETGRILGHENLGVVIEVGSAVVRVKVGDRVCMPFNIGCGFCKNCERGLTGFCLTANPGMAGAAYGFADMGPYSGGQAELLRVPFGDFNCLRLPPDAEEKENDYVLLSDIFPTGWHATVLAGVQPGDSVAIYGAGPVGLMAALSAQVQGASKIMVVDTHPDRLQLAEKLGAIPIDDSDGNSAQRIVEMTGGEGADRGCECVGYQCTCHGREVPNLTMNNLVKAVRPTGGIGVVGVFVPKDPGAEDELAKKGQLAFDFGQLWMKGQHIATGQANVKAYNRKLRDLIAAGKARPSQIISHTLPLGQAPDAYQQFDARNEGWTKVVLKPAG</sequence>
<evidence type="ECO:0000256" key="5">
    <source>
        <dbReference type="ARBA" id="ARBA00023027"/>
    </source>
</evidence>
<comment type="caution">
    <text evidence="7">The sequence shown here is derived from an EMBL/GenBank/DDBJ whole genome shotgun (WGS) entry which is preliminary data.</text>
</comment>
<dbReference type="InterPro" id="IPR013149">
    <property type="entry name" value="ADH-like_C"/>
</dbReference>
<comment type="similarity">
    <text evidence="2">Belongs to the zinc-containing alcohol dehydrogenase family.</text>
</comment>
<keyword evidence="5" id="KW-0520">NAD</keyword>
<dbReference type="Pfam" id="PF08240">
    <property type="entry name" value="ADH_N"/>
    <property type="match status" value="1"/>
</dbReference>
<dbReference type="InterPro" id="IPR011032">
    <property type="entry name" value="GroES-like_sf"/>
</dbReference>
<evidence type="ECO:0000259" key="6">
    <source>
        <dbReference type="SMART" id="SM00829"/>
    </source>
</evidence>
<evidence type="ECO:0000313" key="8">
    <source>
        <dbReference type="Proteomes" id="UP001489897"/>
    </source>
</evidence>
<dbReference type="PANTHER" id="PTHR42813">
    <property type="entry name" value="ZINC-TYPE ALCOHOL DEHYDROGENASE-LIKE"/>
    <property type="match status" value="1"/>
</dbReference>
<dbReference type="SUPFAM" id="SSF50129">
    <property type="entry name" value="GroES-like"/>
    <property type="match status" value="1"/>
</dbReference>
<organism evidence="7 8">
    <name type="scientific">Paraburkholderia ferrariae</name>
    <dbReference type="NCBI Taxonomy" id="386056"/>
    <lineage>
        <taxon>Bacteria</taxon>
        <taxon>Pseudomonadati</taxon>
        <taxon>Pseudomonadota</taxon>
        <taxon>Betaproteobacteria</taxon>
        <taxon>Burkholderiales</taxon>
        <taxon>Burkholderiaceae</taxon>
        <taxon>Paraburkholderia</taxon>
    </lineage>
</organism>